<dbReference type="EMBL" id="CAJOBR010071305">
    <property type="protein sequence ID" value="CAF5100539.1"/>
    <property type="molecule type" value="Genomic_DNA"/>
</dbReference>
<accession>A0A822EM42</accession>
<gene>
    <name evidence="2" type="ORF">QYT958_LOCUS44820</name>
</gene>
<feature type="region of interest" description="Disordered" evidence="1">
    <location>
        <begin position="38"/>
        <end position="80"/>
    </location>
</feature>
<reference evidence="2" key="1">
    <citation type="submission" date="2021-02" db="EMBL/GenBank/DDBJ databases">
        <authorList>
            <person name="Nowell W R."/>
        </authorList>
    </citation>
    <scope>NUCLEOTIDE SEQUENCE</scope>
</reference>
<evidence type="ECO:0000256" key="1">
    <source>
        <dbReference type="SAM" id="MobiDB-lite"/>
    </source>
</evidence>
<organism evidence="2 3">
    <name type="scientific">Rotaria socialis</name>
    <dbReference type="NCBI Taxonomy" id="392032"/>
    <lineage>
        <taxon>Eukaryota</taxon>
        <taxon>Metazoa</taxon>
        <taxon>Spiralia</taxon>
        <taxon>Gnathifera</taxon>
        <taxon>Rotifera</taxon>
        <taxon>Eurotatoria</taxon>
        <taxon>Bdelloidea</taxon>
        <taxon>Philodinida</taxon>
        <taxon>Philodinidae</taxon>
        <taxon>Rotaria</taxon>
    </lineage>
</organism>
<sequence length="80" mass="9350">VLELKPLSEYLFRQLNFDSKKHNYSSQICNLDDEVFEIDEDNEEDETTNDLNMNDDNDDSSVNNDSTDEDEQNNARDLIT</sequence>
<feature type="compositionally biased region" description="Acidic residues" evidence="1">
    <location>
        <begin position="38"/>
        <end position="59"/>
    </location>
</feature>
<dbReference type="AlphaFoldDB" id="A0A822EM42"/>
<dbReference type="Proteomes" id="UP000663848">
    <property type="component" value="Unassembled WGS sequence"/>
</dbReference>
<proteinExistence type="predicted"/>
<comment type="caution">
    <text evidence="2">The sequence shown here is derived from an EMBL/GenBank/DDBJ whole genome shotgun (WGS) entry which is preliminary data.</text>
</comment>
<evidence type="ECO:0000313" key="3">
    <source>
        <dbReference type="Proteomes" id="UP000663848"/>
    </source>
</evidence>
<evidence type="ECO:0000313" key="2">
    <source>
        <dbReference type="EMBL" id="CAF5100539.1"/>
    </source>
</evidence>
<protein>
    <submittedName>
        <fullName evidence="2">Uncharacterized protein</fullName>
    </submittedName>
</protein>
<name>A0A822EM42_9BILA</name>
<feature type="non-terminal residue" evidence="2">
    <location>
        <position position="80"/>
    </location>
</feature>
<feature type="non-terminal residue" evidence="2">
    <location>
        <position position="1"/>
    </location>
</feature>